<evidence type="ECO:0000313" key="2">
    <source>
        <dbReference type="EMBL" id="NRF71037.1"/>
    </source>
</evidence>
<dbReference type="SUPFAM" id="SSF82866">
    <property type="entry name" value="Multidrug efflux transporter AcrB transmembrane domain"/>
    <property type="match status" value="2"/>
</dbReference>
<proteinExistence type="predicted"/>
<name>A0ABX2EQV4_9BURK</name>
<dbReference type="EMBL" id="JABRWJ010000010">
    <property type="protein sequence ID" value="NRF71037.1"/>
    <property type="molecule type" value="Genomic_DNA"/>
</dbReference>
<comment type="caution">
    <text evidence="2">The sequence shown here is derived from an EMBL/GenBank/DDBJ whole genome shotgun (WGS) entry which is preliminary data.</text>
</comment>
<accession>A0ABX2EQV4</accession>
<dbReference type="Proteomes" id="UP000737171">
    <property type="component" value="Unassembled WGS sequence"/>
</dbReference>
<dbReference type="Gene3D" id="1.20.1640.10">
    <property type="entry name" value="Multidrug efflux transporter AcrB transmembrane domain"/>
    <property type="match status" value="2"/>
</dbReference>
<feature type="transmembrane region" description="Helical" evidence="1">
    <location>
        <begin position="956"/>
        <end position="976"/>
    </location>
</feature>
<keyword evidence="1" id="KW-0812">Transmembrane</keyword>
<protein>
    <submittedName>
        <fullName evidence="2">Efflux RND transporter permease subunit</fullName>
    </submittedName>
</protein>
<keyword evidence="3" id="KW-1185">Reference proteome</keyword>
<dbReference type="Gene3D" id="3.30.70.1320">
    <property type="entry name" value="Multidrug efflux transporter AcrB pore domain like"/>
    <property type="match status" value="1"/>
</dbReference>
<feature type="transmembrane region" description="Helical" evidence="1">
    <location>
        <begin position="407"/>
        <end position="427"/>
    </location>
</feature>
<dbReference type="RefSeq" id="WP_173131386.1">
    <property type="nucleotide sequence ID" value="NZ_JABRWJ010000010.1"/>
</dbReference>
<feature type="transmembrane region" description="Helical" evidence="1">
    <location>
        <begin position="485"/>
        <end position="508"/>
    </location>
</feature>
<feature type="transmembrane region" description="Helical" evidence="1">
    <location>
        <begin position="458"/>
        <end position="479"/>
    </location>
</feature>
<dbReference type="Gene3D" id="3.30.70.1440">
    <property type="entry name" value="Multidrug efflux transporter AcrB pore domain"/>
    <property type="match status" value="1"/>
</dbReference>
<feature type="transmembrane region" description="Helical" evidence="1">
    <location>
        <begin position="982"/>
        <end position="1007"/>
    </location>
</feature>
<keyword evidence="1" id="KW-0472">Membrane</keyword>
<dbReference type="SUPFAM" id="SSF82693">
    <property type="entry name" value="Multidrug efflux transporter AcrB pore domain, PN1, PN2, PC1 and PC2 subdomains"/>
    <property type="match status" value="3"/>
</dbReference>
<dbReference type="Pfam" id="PF00873">
    <property type="entry name" value="ACR_tran"/>
    <property type="match status" value="1"/>
</dbReference>
<feature type="transmembrane region" description="Helical" evidence="1">
    <location>
        <begin position="931"/>
        <end position="949"/>
    </location>
</feature>
<dbReference type="InterPro" id="IPR001036">
    <property type="entry name" value="Acrflvin-R"/>
</dbReference>
<dbReference type="PRINTS" id="PR00702">
    <property type="entry name" value="ACRIFLAVINRP"/>
</dbReference>
<feature type="transmembrane region" description="Helical" evidence="1">
    <location>
        <begin position="1028"/>
        <end position="1046"/>
    </location>
</feature>
<feature type="transmembrane region" description="Helical" evidence="1">
    <location>
        <begin position="381"/>
        <end position="401"/>
    </location>
</feature>
<dbReference type="PANTHER" id="PTHR32063:SF16">
    <property type="entry name" value="CATION EFFLUX SYSTEM (ACRB_ACRD_ACRF FAMILY)"/>
    <property type="match status" value="1"/>
</dbReference>
<evidence type="ECO:0000256" key="1">
    <source>
        <dbReference type="SAM" id="Phobius"/>
    </source>
</evidence>
<dbReference type="InterPro" id="IPR027463">
    <property type="entry name" value="AcrB_DN_DC_subdom"/>
</dbReference>
<keyword evidence="1" id="KW-1133">Transmembrane helix</keyword>
<dbReference type="Gene3D" id="3.30.2090.10">
    <property type="entry name" value="Multidrug efflux transporter AcrB TolC docking domain, DN and DC subdomains"/>
    <property type="match status" value="2"/>
</dbReference>
<evidence type="ECO:0000313" key="3">
    <source>
        <dbReference type="Proteomes" id="UP000737171"/>
    </source>
</evidence>
<organism evidence="2 3">
    <name type="scientific">Pseudaquabacterium terrae</name>
    <dbReference type="NCBI Taxonomy" id="2732868"/>
    <lineage>
        <taxon>Bacteria</taxon>
        <taxon>Pseudomonadati</taxon>
        <taxon>Pseudomonadota</taxon>
        <taxon>Betaproteobacteria</taxon>
        <taxon>Burkholderiales</taxon>
        <taxon>Sphaerotilaceae</taxon>
        <taxon>Pseudaquabacterium</taxon>
    </lineage>
</organism>
<feature type="transmembrane region" description="Helical" evidence="1">
    <location>
        <begin position="569"/>
        <end position="593"/>
    </location>
</feature>
<sequence length="1099" mass="116232">MNTSLGISGRIAAFFQSAQITPLLALVALLLGAFAVMVTPREEEPQINVTMANVMIPFPGASVRDVEQMVATPAEQVLSQIAGIEHVMSVSRPGLAVITVQFKVGVPRTEALVRLYDTVNANADWLPRGLGVGEPLIKPKGIDDVPIVTLTLFTKNEASGAFDLERVAHSVEADLKRVPGTREVATLGGPGRAVLIEIDPARLAGAGTTVADLRNALQSANLGMPVGELLGGNRSVALEAGPFLRDAREVGELVVGVHAGKPVFLQDVATVRDGALPAQRYVWHGIAGAKGEDKGGEFPAVTLAITKKPGENAIDVADAVMRRIAGLRNTVIPHGVEVAETRNYGATANDKARKLIQKLLFATASVVALVFVALGRREAAIVGAAVILTLTVTLFASWAWGFTLNRVSLFALIFSIGILVDDAIVVVENIHRHQALHPDRTLAQLIPGAVDEVGGPTILATLTVIAALLPMAFVSGLMGPYMSPIPINASMGMLLSLAIAFIVTPWLARLWMKHAPAGRHDTKTGAHAAAAPGAQQPVAHHGLAARLGPLFAAVFRPLLDERRGARNRALLGAGVAALIAVSLALPALGLVVLKMLPFDNKSELQVIVDMPAGTPVEQTAAVLRELAAHLARQPEVTDYQAYAGTAAPINFNGLVRQYYLRSGGEVGDLQVNLVDKHARSEQSHAIAMRLRPQLQKIGRRFGANVKVVEVPPGPPVLAPIVAEVYGPDADGRRQVAQAVRAVFEKTPGIVDVDDSSIAAAPRKLLLVDRRKAAMLGVPQSAIVSTLRAGLAGEAAAWLHDQSKYPAAALLQLPAAAQGELDLLLQLAVRGAAGQLVPIRELVTVSDTQREQPVHHKDLLPVNFVVADMAGALDSPLYGMFRMRGALQAIATPDGGRLAEYFIRQPDDAWRGYAIKWDGEWQITYETFRDMGAAYAVGLILIYLLVVAQFGSYLTPLIIMAPIPLTIVGVMPGHALLGAQFTATSMIGMIALAGIIVRNSILLVDFIGLQRAQGVALKDAVVRSAATRAQPIALTGLAAMLGALFILDDPIFNGLGVSLIFGILVSTVLTLVVIPLLYFVAYRRAPADVPAVSTPEGAPT</sequence>
<reference evidence="2 3" key="1">
    <citation type="submission" date="2020-05" db="EMBL/GenBank/DDBJ databases">
        <title>Aquincola sp. isolate from soil.</title>
        <authorList>
            <person name="Han J."/>
            <person name="Kim D.-U."/>
        </authorList>
    </citation>
    <scope>NUCLEOTIDE SEQUENCE [LARGE SCALE GENOMIC DNA]</scope>
    <source>
        <strain evidence="2 3">S2</strain>
    </source>
</reference>
<dbReference type="PANTHER" id="PTHR32063">
    <property type="match status" value="1"/>
</dbReference>
<dbReference type="Gene3D" id="3.30.70.1430">
    <property type="entry name" value="Multidrug efflux transporter AcrB pore domain"/>
    <property type="match status" value="2"/>
</dbReference>
<feature type="transmembrane region" description="Helical" evidence="1">
    <location>
        <begin position="1058"/>
        <end position="1079"/>
    </location>
</feature>
<dbReference type="SUPFAM" id="SSF82714">
    <property type="entry name" value="Multidrug efflux transporter AcrB TolC docking domain, DN and DC subdomains"/>
    <property type="match status" value="2"/>
</dbReference>
<feature type="transmembrane region" description="Helical" evidence="1">
    <location>
        <begin position="355"/>
        <end position="374"/>
    </location>
</feature>
<gene>
    <name evidence="2" type="ORF">HLB44_28945</name>
</gene>